<dbReference type="GO" id="GO:0006508">
    <property type="term" value="P:proteolysis"/>
    <property type="evidence" value="ECO:0007669"/>
    <property type="project" value="UniProtKB-KW"/>
</dbReference>
<accession>A0A6M5YGW7</accession>
<evidence type="ECO:0000256" key="4">
    <source>
        <dbReference type="SAM" id="MobiDB-lite"/>
    </source>
</evidence>
<dbReference type="Gene3D" id="2.40.10.10">
    <property type="entry name" value="Trypsin-like serine proteases"/>
    <property type="match status" value="2"/>
</dbReference>
<dbReference type="EMBL" id="CP053452">
    <property type="protein sequence ID" value="QJW92601.1"/>
    <property type="molecule type" value="Genomic_DNA"/>
</dbReference>
<dbReference type="Pfam" id="PF13365">
    <property type="entry name" value="Trypsin_2"/>
    <property type="match status" value="1"/>
</dbReference>
<keyword evidence="7" id="KW-1185">Reference proteome</keyword>
<name>A0A6M5YGW7_9BACT</name>
<comment type="similarity">
    <text evidence="1">Belongs to the peptidase S1C family.</text>
</comment>
<dbReference type="Pfam" id="PF17820">
    <property type="entry name" value="PDZ_6"/>
    <property type="match status" value="1"/>
</dbReference>
<feature type="domain" description="PDZ" evidence="5">
    <location>
        <begin position="310"/>
        <end position="387"/>
    </location>
</feature>
<dbReference type="Proteomes" id="UP000503447">
    <property type="component" value="Chromosome"/>
</dbReference>
<evidence type="ECO:0000256" key="2">
    <source>
        <dbReference type="ARBA" id="ARBA00022670"/>
    </source>
</evidence>
<sequence length="519" mass="55176">MRVAGIISLTVLTTVSLTALVSAREPTKQEFLAEVEKKLRATTEQAGPAVACVVVSKSDRYPKAASGDPPGKLGGYDPKKSNPGSGGERSLDLSDPKNIPDHGCACGVVIDPAGLVLTPYHVVDGATKIYVHLPGRAGSYADIHAADARYDLAVLKLITPPAGVTAIKFANVRLAAHNEQPATVYKDKLIVLLSIPPATGFAFGEPSADLACVRGVRPAPDFEPKGERPSDSYYLFGPLLMFGSLLAHEPAPGPVTDGSPLLNLDGELVGLTTSTAALTSERGPHYAFPADEHFRRVVGVLRRGEEVEYGYLGVAGPHSALGPDRKPYGVQFESVVPHGPAALAGLDERDIVTRVAGQPTTTYPELLLHVGSALAGEKVKLTALRTAQGRPVEVTVTVTLGKFKNDQPFIASVRPDPVFGLRVEYGSILSQKQPPNEFRARLAVPAGVCVRELVADSPAATAFKKLGDRPERWLITHLNGAPVATPAEFYKATKGQQTIRLTVKDPVEPNSRDREVTFP</sequence>
<evidence type="ECO:0000256" key="1">
    <source>
        <dbReference type="ARBA" id="ARBA00010541"/>
    </source>
</evidence>
<dbReference type="PANTHER" id="PTHR43343:SF3">
    <property type="entry name" value="PROTEASE DO-LIKE 8, CHLOROPLASTIC"/>
    <property type="match status" value="1"/>
</dbReference>
<dbReference type="SUPFAM" id="SSF50494">
    <property type="entry name" value="Trypsin-like serine proteases"/>
    <property type="match status" value="1"/>
</dbReference>
<evidence type="ECO:0000313" key="6">
    <source>
        <dbReference type="EMBL" id="QJW92601.1"/>
    </source>
</evidence>
<dbReference type="SUPFAM" id="SSF50156">
    <property type="entry name" value="PDZ domain-like"/>
    <property type="match status" value="1"/>
</dbReference>
<dbReference type="InterPro" id="IPR009003">
    <property type="entry name" value="Peptidase_S1_PA"/>
</dbReference>
<dbReference type="InterPro" id="IPR041489">
    <property type="entry name" value="PDZ_6"/>
</dbReference>
<dbReference type="PANTHER" id="PTHR43343">
    <property type="entry name" value="PEPTIDASE S12"/>
    <property type="match status" value="1"/>
</dbReference>
<dbReference type="InterPro" id="IPR043504">
    <property type="entry name" value="Peptidase_S1_PA_chymotrypsin"/>
</dbReference>
<gene>
    <name evidence="6" type="ORF">FTUN_0098</name>
</gene>
<dbReference type="InterPro" id="IPR051201">
    <property type="entry name" value="Chloro_Bact_Ser_Proteases"/>
</dbReference>
<dbReference type="KEGG" id="ftj:FTUN_0098"/>
<evidence type="ECO:0000313" key="7">
    <source>
        <dbReference type="Proteomes" id="UP000503447"/>
    </source>
</evidence>
<reference evidence="7" key="1">
    <citation type="submission" date="2020-05" db="EMBL/GenBank/DDBJ databases">
        <title>Frigoriglobus tundricola gen. nov., sp. nov., a psychrotolerant cellulolytic planctomycete of the family Gemmataceae with two divergent copies of 16S rRNA gene.</title>
        <authorList>
            <person name="Kulichevskaya I.S."/>
            <person name="Ivanova A.A."/>
            <person name="Naumoff D.G."/>
            <person name="Beletsky A.V."/>
            <person name="Rijpstra W.I.C."/>
            <person name="Sinninghe Damste J.S."/>
            <person name="Mardanov A.V."/>
            <person name="Ravin N.V."/>
            <person name="Dedysh S.N."/>
        </authorList>
    </citation>
    <scope>NUCLEOTIDE SEQUENCE [LARGE SCALE GENOMIC DNA]</scope>
    <source>
        <strain evidence="7">PL17</strain>
    </source>
</reference>
<evidence type="ECO:0000256" key="3">
    <source>
        <dbReference type="ARBA" id="ARBA00022801"/>
    </source>
</evidence>
<organism evidence="6 7">
    <name type="scientific">Frigoriglobus tundricola</name>
    <dbReference type="NCBI Taxonomy" id="2774151"/>
    <lineage>
        <taxon>Bacteria</taxon>
        <taxon>Pseudomonadati</taxon>
        <taxon>Planctomycetota</taxon>
        <taxon>Planctomycetia</taxon>
        <taxon>Gemmatales</taxon>
        <taxon>Gemmataceae</taxon>
        <taxon>Frigoriglobus</taxon>
    </lineage>
</organism>
<dbReference type="Gene3D" id="2.30.42.10">
    <property type="match status" value="1"/>
</dbReference>
<dbReference type="InterPro" id="IPR001940">
    <property type="entry name" value="Peptidase_S1C"/>
</dbReference>
<feature type="domain" description="PDZ" evidence="5">
    <location>
        <begin position="417"/>
        <end position="507"/>
    </location>
</feature>
<dbReference type="RefSeq" id="WP_171468964.1">
    <property type="nucleotide sequence ID" value="NZ_CP053452.2"/>
</dbReference>
<evidence type="ECO:0000259" key="5">
    <source>
        <dbReference type="SMART" id="SM00228"/>
    </source>
</evidence>
<keyword evidence="2" id="KW-0645">Protease</keyword>
<keyword evidence="3" id="KW-0378">Hydrolase</keyword>
<dbReference type="SMART" id="SM00228">
    <property type="entry name" value="PDZ"/>
    <property type="match status" value="2"/>
</dbReference>
<protein>
    <recommendedName>
        <fullName evidence="5">PDZ domain-containing protein</fullName>
    </recommendedName>
</protein>
<feature type="region of interest" description="Disordered" evidence="4">
    <location>
        <begin position="60"/>
        <end position="94"/>
    </location>
</feature>
<dbReference type="PRINTS" id="PR00834">
    <property type="entry name" value="PROTEASES2C"/>
</dbReference>
<dbReference type="InterPro" id="IPR001478">
    <property type="entry name" value="PDZ"/>
</dbReference>
<dbReference type="AlphaFoldDB" id="A0A6M5YGW7"/>
<proteinExistence type="inferred from homology"/>
<dbReference type="InterPro" id="IPR036034">
    <property type="entry name" value="PDZ_sf"/>
</dbReference>
<dbReference type="GO" id="GO:0004252">
    <property type="term" value="F:serine-type endopeptidase activity"/>
    <property type="evidence" value="ECO:0007669"/>
    <property type="project" value="InterPro"/>
</dbReference>